<feature type="compositionally biased region" description="Low complexity" evidence="1">
    <location>
        <begin position="42"/>
        <end position="59"/>
    </location>
</feature>
<feature type="compositionally biased region" description="Basic residues" evidence="1">
    <location>
        <begin position="23"/>
        <end position="34"/>
    </location>
</feature>
<proteinExistence type="predicted"/>
<gene>
    <name evidence="2" type="ORF">DZF97_15630</name>
</gene>
<dbReference type="AlphaFoldDB" id="A0A399P1U4"/>
<dbReference type="EMBL" id="QWED01000773">
    <property type="protein sequence ID" value="RIJ00002.1"/>
    <property type="molecule type" value="Genomic_DNA"/>
</dbReference>
<reference evidence="2 3" key="1">
    <citation type="submission" date="2018-08" db="EMBL/GenBank/DDBJ databases">
        <title>Genome Sequence of Clavibacter michiganensis Subspecies type strains, and the Atypical Peach-Colored Strains Isolated from Tomato.</title>
        <authorList>
            <person name="Osdaghi E."/>
            <person name="Portier P."/>
            <person name="Briand M."/>
            <person name="Jacques M.-A."/>
        </authorList>
    </citation>
    <scope>NUCLEOTIDE SEQUENCE [LARGE SCALE GENOMIC DNA]</scope>
    <source>
        <strain evidence="2 3">CFBP 7577</strain>
    </source>
</reference>
<name>A0A399P1U4_9MICO</name>
<dbReference type="Proteomes" id="UP000265361">
    <property type="component" value="Unassembled WGS sequence"/>
</dbReference>
<evidence type="ECO:0000313" key="2">
    <source>
        <dbReference type="EMBL" id="RIJ00002.1"/>
    </source>
</evidence>
<accession>A0A399P1U4</accession>
<evidence type="ECO:0000256" key="1">
    <source>
        <dbReference type="SAM" id="MobiDB-lite"/>
    </source>
</evidence>
<feature type="region of interest" description="Disordered" evidence="1">
    <location>
        <begin position="1"/>
        <end position="70"/>
    </location>
</feature>
<sequence length="70" mass="7362">MTDRPSPFGPDDDGASPFDRPARPPRPRRERTRVRRAEHDAAGSAPATAPGTTTTTLAASPPPAAPAHDH</sequence>
<comment type="caution">
    <text evidence="2">The sequence shown here is derived from an EMBL/GenBank/DDBJ whole genome shotgun (WGS) entry which is preliminary data.</text>
</comment>
<evidence type="ECO:0000313" key="3">
    <source>
        <dbReference type="Proteomes" id="UP000265361"/>
    </source>
</evidence>
<protein>
    <submittedName>
        <fullName evidence="2">Uncharacterized protein</fullName>
    </submittedName>
</protein>
<feature type="compositionally biased region" description="Pro residues" evidence="1">
    <location>
        <begin position="60"/>
        <end position="70"/>
    </location>
</feature>
<feature type="non-terminal residue" evidence="2">
    <location>
        <position position="70"/>
    </location>
</feature>
<organism evidence="2 3">
    <name type="scientific">Clavibacter nebraskensis</name>
    <dbReference type="NCBI Taxonomy" id="31963"/>
    <lineage>
        <taxon>Bacteria</taxon>
        <taxon>Bacillati</taxon>
        <taxon>Actinomycetota</taxon>
        <taxon>Actinomycetes</taxon>
        <taxon>Micrococcales</taxon>
        <taxon>Microbacteriaceae</taxon>
        <taxon>Clavibacter</taxon>
    </lineage>
</organism>